<organism evidence="1 2">
    <name type="scientific">Chlamydia pneumoniae</name>
    <name type="common">Chlamydophila pneumoniae</name>
    <dbReference type="NCBI Taxonomy" id="83558"/>
    <lineage>
        <taxon>Bacteria</taxon>
        <taxon>Pseudomonadati</taxon>
        <taxon>Chlamydiota</taxon>
        <taxon>Chlamydiia</taxon>
        <taxon>Chlamydiales</taxon>
        <taxon>Chlamydiaceae</taxon>
        <taxon>Chlamydia/Chlamydophila group</taxon>
        <taxon>Chlamydia</taxon>
    </lineage>
</organism>
<dbReference type="Proteomes" id="UP000000424">
    <property type="component" value="Chromosome"/>
</dbReference>
<evidence type="ECO:0000313" key="1">
    <source>
        <dbReference type="EMBL" id="AAP97966.1"/>
    </source>
</evidence>
<proteinExistence type="predicted"/>
<protein>
    <submittedName>
        <fullName evidence="1">Uncharacterized protein</fullName>
    </submittedName>
</protein>
<evidence type="ECO:0000313" key="2">
    <source>
        <dbReference type="Proteomes" id="UP000000424"/>
    </source>
</evidence>
<keyword evidence="2" id="KW-1185">Reference proteome</keyword>
<gene>
    <name evidence="1" type="ordered locus">CpB0033</name>
</gene>
<sequence length="122" mass="14326">MNDGLRFCYSYILLRPMLLDSSLLRKGGQELLKKFQIKLRTTSIKSSLISLRQQLGKREATQSDILYGTSRFQYLNSFEIEDPRIPPTMAAQLQEIIWSRSVMELKIKFYVYLNSERNKTKP</sequence>
<name>A0ABM5LBW4_CHLPN</name>
<accession>A0ABM5LBW4</accession>
<reference evidence="1" key="1">
    <citation type="submission" date="2002-05" db="EMBL/GenBank/DDBJ databases">
        <title>The genome sequence of Chlamydia pneumoniae TW183 and comparison with other Chlamydia strains based on whole genome sequence analysis.</title>
        <authorList>
            <person name="Geng M.M."/>
            <person name="Schuhmacher A."/>
            <person name="Muehldorfer I."/>
            <person name="Bensch K.W."/>
            <person name="Schaefer K.P."/>
            <person name="Schneider S."/>
            <person name="Pohl T."/>
            <person name="Essig A."/>
            <person name="Marre R."/>
            <person name="Melchers K."/>
        </authorList>
    </citation>
    <scope>NUCLEOTIDE SEQUENCE [LARGE SCALE GENOMIC DNA]</scope>
    <source>
        <strain evidence="1">TW-183</strain>
    </source>
</reference>
<dbReference type="EMBL" id="AE009440">
    <property type="protein sequence ID" value="AAP97966.1"/>
    <property type="molecule type" value="Genomic_DNA"/>
</dbReference>